<protein>
    <submittedName>
        <fullName evidence="1">Uncharacterized protein</fullName>
    </submittedName>
</protein>
<evidence type="ECO:0000313" key="2">
    <source>
        <dbReference type="Proteomes" id="UP001233999"/>
    </source>
</evidence>
<dbReference type="EMBL" id="JASPKZ010001948">
    <property type="protein sequence ID" value="KAJ9597015.1"/>
    <property type="molecule type" value="Genomic_DNA"/>
</dbReference>
<proteinExistence type="predicted"/>
<name>A0AAD8AE22_DIPPU</name>
<dbReference type="Proteomes" id="UP001233999">
    <property type="component" value="Unassembled WGS sequence"/>
</dbReference>
<organism evidence="1 2">
    <name type="scientific">Diploptera punctata</name>
    <name type="common">Pacific beetle cockroach</name>
    <dbReference type="NCBI Taxonomy" id="6984"/>
    <lineage>
        <taxon>Eukaryota</taxon>
        <taxon>Metazoa</taxon>
        <taxon>Ecdysozoa</taxon>
        <taxon>Arthropoda</taxon>
        <taxon>Hexapoda</taxon>
        <taxon>Insecta</taxon>
        <taxon>Pterygota</taxon>
        <taxon>Neoptera</taxon>
        <taxon>Polyneoptera</taxon>
        <taxon>Dictyoptera</taxon>
        <taxon>Blattodea</taxon>
        <taxon>Blaberoidea</taxon>
        <taxon>Blaberidae</taxon>
        <taxon>Diplopterinae</taxon>
        <taxon>Diploptera</taxon>
    </lineage>
</organism>
<reference evidence="1" key="2">
    <citation type="submission" date="2023-05" db="EMBL/GenBank/DDBJ databases">
        <authorList>
            <person name="Fouks B."/>
        </authorList>
    </citation>
    <scope>NUCLEOTIDE SEQUENCE</scope>
    <source>
        <strain evidence="1">Stay&amp;Tobe</strain>
        <tissue evidence="1">Testes</tissue>
    </source>
</reference>
<evidence type="ECO:0000313" key="1">
    <source>
        <dbReference type="EMBL" id="KAJ9597015.1"/>
    </source>
</evidence>
<reference evidence="1" key="1">
    <citation type="journal article" date="2023" name="IScience">
        <title>Live-bearing cockroach genome reveals convergent evolutionary mechanisms linked to viviparity in insects and beyond.</title>
        <authorList>
            <person name="Fouks B."/>
            <person name="Harrison M.C."/>
            <person name="Mikhailova A.A."/>
            <person name="Marchal E."/>
            <person name="English S."/>
            <person name="Carruthers M."/>
            <person name="Jennings E.C."/>
            <person name="Chiamaka E.L."/>
            <person name="Frigard R.A."/>
            <person name="Pippel M."/>
            <person name="Attardo G.M."/>
            <person name="Benoit J.B."/>
            <person name="Bornberg-Bauer E."/>
            <person name="Tobe S.S."/>
        </authorList>
    </citation>
    <scope>NUCLEOTIDE SEQUENCE</scope>
    <source>
        <strain evidence="1">Stay&amp;Tobe</strain>
    </source>
</reference>
<dbReference type="AlphaFoldDB" id="A0AAD8AE22"/>
<feature type="non-terminal residue" evidence="1">
    <location>
        <position position="1"/>
    </location>
</feature>
<accession>A0AAD8AE22</accession>
<feature type="non-terminal residue" evidence="1">
    <location>
        <position position="59"/>
    </location>
</feature>
<gene>
    <name evidence="1" type="ORF">L9F63_011958</name>
</gene>
<comment type="caution">
    <text evidence="1">The sequence shown here is derived from an EMBL/GenBank/DDBJ whole genome shotgun (WGS) entry which is preliminary data.</text>
</comment>
<sequence length="59" mass="7411">SYITIQFLYPMRHIFVIIMMNRTWYLTNWSKQKENINHFLSMCPPFWYRVTLPRRSRAL</sequence>
<keyword evidence="2" id="KW-1185">Reference proteome</keyword>